<dbReference type="RefSeq" id="XP_067752966.1">
    <property type="nucleotide sequence ID" value="XM_067896809.1"/>
</dbReference>
<organism evidence="1 2">
    <name type="scientific">Porcisia hertigi</name>
    <dbReference type="NCBI Taxonomy" id="2761500"/>
    <lineage>
        <taxon>Eukaryota</taxon>
        <taxon>Discoba</taxon>
        <taxon>Euglenozoa</taxon>
        <taxon>Kinetoplastea</taxon>
        <taxon>Metakinetoplastina</taxon>
        <taxon>Trypanosomatida</taxon>
        <taxon>Trypanosomatidae</taxon>
        <taxon>Leishmaniinae</taxon>
        <taxon>Porcisia</taxon>
    </lineage>
</organism>
<evidence type="ECO:0000313" key="1">
    <source>
        <dbReference type="EMBL" id="KAG5490638.1"/>
    </source>
</evidence>
<accession>A0A836HZN1</accession>
<proteinExistence type="predicted"/>
<reference evidence="1 2" key="1">
    <citation type="submission" date="2021-02" db="EMBL/GenBank/DDBJ databases">
        <title>Porcisia hertigi Genome sequencing and assembly.</title>
        <authorList>
            <person name="Almutairi H."/>
            <person name="Gatherer D."/>
        </authorList>
    </citation>
    <scope>NUCLEOTIDE SEQUENCE [LARGE SCALE GENOMIC DNA]</scope>
    <source>
        <strain evidence="1 2">C119</strain>
    </source>
</reference>
<gene>
    <name evidence="1" type="ORF">JKF63_00759</name>
</gene>
<keyword evidence="2" id="KW-1185">Reference proteome</keyword>
<dbReference type="Gene3D" id="3.40.50.300">
    <property type="entry name" value="P-loop containing nucleotide triphosphate hydrolases"/>
    <property type="match status" value="1"/>
</dbReference>
<dbReference type="InterPro" id="IPR027417">
    <property type="entry name" value="P-loop_NTPase"/>
</dbReference>
<evidence type="ECO:0000313" key="2">
    <source>
        <dbReference type="Proteomes" id="UP000674318"/>
    </source>
</evidence>
<protein>
    <submittedName>
        <fullName evidence="1">Uncharacterized protein</fullName>
    </submittedName>
</protein>
<dbReference type="KEGG" id="phet:94286886"/>
<dbReference type="SUPFAM" id="SSF52540">
    <property type="entry name" value="P-loop containing nucleoside triphosphate hydrolases"/>
    <property type="match status" value="1"/>
</dbReference>
<dbReference type="AlphaFoldDB" id="A0A836HZN1"/>
<sequence length="479" mass="52720">MSSYSSYVGSSGYSTSAVGNHRERVTRILVVGEASVGKTLLIRRLCDHIFGDIAIERGNGAVSPLEAPQCSDHASGDNDLGPEWGPTVGIAVQALKRTTSVLENTATNSGPSMPPLYNATAASEQTLELPSLYSVGRASYSNPYVEGTQYMVNGPGGTSSALQYRGQPGAVSKNCTAQPYHRVTSRCQHRQMVSQIVEFHELGGTHGYRDVARLPLSSTHYDGVMFVYHRRSLTSILYLKEWYSWIQSVFSPGPVVPSHTGTEARTSCRSPNAMPRFMLVGTQLPGDETPAAAAGIGKAAEQTLHASSGIICDEGLLDDNLEVKLRALYSRQSRNQQSRARRVLATVLGCLAWPYHVCWCLSHPFFLLSVQYQEERGPLDGRVRWVYRLLERFMLLLYRAEQALLYVMAVILFGPHQEAVVLGHSSSKAILGDIRNDELCVAQAHVCRLDSDTSFQSSLDELLAFFDILLRDDTPDEER</sequence>
<dbReference type="OrthoDB" id="8954335at2759"/>
<comment type="caution">
    <text evidence="1">The sequence shown here is derived from an EMBL/GenBank/DDBJ whole genome shotgun (WGS) entry which is preliminary data.</text>
</comment>
<dbReference type="EMBL" id="JAFJZO010000036">
    <property type="protein sequence ID" value="KAG5490638.1"/>
    <property type="molecule type" value="Genomic_DNA"/>
</dbReference>
<dbReference type="GeneID" id="94286886"/>
<dbReference type="Proteomes" id="UP000674318">
    <property type="component" value="Unassembled WGS sequence"/>
</dbReference>
<name>A0A836HZN1_9TRYP</name>